<accession>Q176R2</accession>
<dbReference type="InterPro" id="IPR012337">
    <property type="entry name" value="RNaseH-like_sf"/>
</dbReference>
<dbReference type="Pfam" id="PF23278">
    <property type="entry name" value="Piwi_N"/>
    <property type="match status" value="1"/>
</dbReference>
<dbReference type="Gene3D" id="3.40.50.2300">
    <property type="match status" value="1"/>
</dbReference>
<feature type="compositionally biased region" description="Polar residues" evidence="7">
    <location>
        <begin position="30"/>
        <end position="52"/>
    </location>
</feature>
<dbReference type="OrthoDB" id="445936at2759"/>
<protein>
    <submittedName>
        <fullName evidence="10">AAEL006287-PA</fullName>
    </submittedName>
</protein>
<keyword evidence="2" id="KW-0217">Developmental protein</keyword>
<dbReference type="SUPFAM" id="SSF101690">
    <property type="entry name" value="PAZ domain"/>
    <property type="match status" value="1"/>
</dbReference>
<feature type="compositionally biased region" description="Polar residues" evidence="7">
    <location>
        <begin position="145"/>
        <end position="154"/>
    </location>
</feature>
<dbReference type="SMART" id="SM00949">
    <property type="entry name" value="PAZ"/>
    <property type="match status" value="1"/>
</dbReference>
<evidence type="ECO:0000313" key="11">
    <source>
        <dbReference type="Proteomes" id="UP000682892"/>
    </source>
</evidence>
<gene>
    <name evidence="10" type="primary">PIWI7</name>
    <name evidence="10" type="ORF">AaeL_AAEL006287</name>
</gene>
<evidence type="ECO:0000256" key="6">
    <source>
        <dbReference type="ARBA" id="ARBA00038291"/>
    </source>
</evidence>
<dbReference type="Gene3D" id="2.170.260.10">
    <property type="entry name" value="paz domain"/>
    <property type="match status" value="1"/>
</dbReference>
<keyword evidence="3" id="KW-0963">Cytoplasm</keyword>
<organism evidence="10 11">
    <name type="scientific">Aedes aegypti</name>
    <name type="common">Yellowfever mosquito</name>
    <name type="synonym">Culex aegypti</name>
    <dbReference type="NCBI Taxonomy" id="7159"/>
    <lineage>
        <taxon>Eukaryota</taxon>
        <taxon>Metazoa</taxon>
        <taxon>Ecdysozoa</taxon>
        <taxon>Arthropoda</taxon>
        <taxon>Hexapoda</taxon>
        <taxon>Insecta</taxon>
        <taxon>Pterygota</taxon>
        <taxon>Neoptera</taxon>
        <taxon>Endopterygota</taxon>
        <taxon>Diptera</taxon>
        <taxon>Nematocera</taxon>
        <taxon>Culicoidea</taxon>
        <taxon>Culicidae</taxon>
        <taxon>Culicinae</taxon>
        <taxon>Aedini</taxon>
        <taxon>Aedes</taxon>
        <taxon>Stegomyia</taxon>
    </lineage>
</organism>
<dbReference type="SMART" id="SM00950">
    <property type="entry name" value="Piwi"/>
    <property type="match status" value="1"/>
</dbReference>
<keyword evidence="4" id="KW-0694">RNA-binding</keyword>
<dbReference type="CDD" id="cd04658">
    <property type="entry name" value="Piwi_piwi-like_Euk"/>
    <property type="match status" value="1"/>
</dbReference>
<evidence type="ECO:0000256" key="7">
    <source>
        <dbReference type="SAM" id="MobiDB-lite"/>
    </source>
</evidence>
<dbReference type="KEGG" id="aag:5567714"/>
<dbReference type="eggNOG" id="KOG1042">
    <property type="taxonomic scope" value="Eukaryota"/>
</dbReference>
<dbReference type="PANTHER" id="PTHR22891">
    <property type="entry name" value="EUKARYOTIC TRANSLATION INITIATION FACTOR 2C"/>
    <property type="match status" value="1"/>
</dbReference>
<evidence type="ECO:0000256" key="3">
    <source>
        <dbReference type="ARBA" id="ARBA00022490"/>
    </source>
</evidence>
<sequence length="945" mass="107058">MAEYRPRGGRGGNNQARGNVGGEGSFPPLNGNNGHRSSNGTYRNDGQWKQSNGNGGGSNRDWKESGGGYANRKDANEGVRNGNGRQFHNGGRNHNQSGGDRVNNGRQFVDHQRNSNERYGEDRRQKHHDGNPSSSNPIVEKPVHSTETPQTSSGVARGGMRGNRAIAEIVRTRPIDTTITKQGTSGRQIMLQTNYFRVARKDDECIFQYRVDFNPPVESSRLLRSLVYGLKPTIGGYIFDGTQLFTRHKLRSDEVEITTKDSTSDQEYIIKLRRVGVIDGTNETALMIYNLINRKAMGGLNLQLIGRNFFDPAAKVTVSQYGIELYPGYVTSIRQHENDVLMCAELTHRVMRTDTCYTLMKQCMNHGGNWKDNFKRMILGSVVMATYGSNRTYTINDVEYSTTAESSFQTSNGQISFVQYFRERYNIIIRDPRQPMLVSRSKSKDIRAGLPELIYLVPELVRATGITDEMRRNFNLMRTLADHTRLTPDKRIERLEVFNRRLQDSKESTEIFQFWKTELDRRLVEVPARVLQPETIFFHPEQPNYAVAAGEMAEWQMAFRNNPMYHSVALTKWFAVVPKGSERLITDFMQCLRQAARGMRFQIEDPQLIVIPNDSPAVYIDSLNSIVQRDPQMIMCVVTNDKADRYAAIKKKCCVDRAVATQVIKTRTITPKGGNVRTLMSVATKVAIQVNCKLGGIPWILKNPLSSIMVIGFDVCHDTRDKSKSYGALVASMYGAGCRHPKYFSTVNHHSNGEELSNFMAQNIIKAVHSYRADFGNALPERIIVYRDGVGEGQLKYVYDHEVNAIKEKLLLACKDRREAARLTFFVVNKRINTRLFHQKRNPVPGTIVDDVITLPERNDFYLVSQSVRQGTVSPTSYNILKDESGLNADKLQLYTFKQTHMYYNWSGTVGVPAVCQYAHKLAALAGQHLHQAPNSLLEKKLYYL</sequence>
<feature type="region of interest" description="Disordered" evidence="7">
    <location>
        <begin position="1"/>
        <end position="162"/>
    </location>
</feature>
<dbReference type="PROSITE" id="PS50821">
    <property type="entry name" value="PAZ"/>
    <property type="match status" value="1"/>
</dbReference>
<dbReference type="GO" id="GO:0034587">
    <property type="term" value="P:piRNA processing"/>
    <property type="evidence" value="ECO:0007669"/>
    <property type="project" value="UniProtKB-ARBA"/>
</dbReference>
<dbReference type="InterPro" id="IPR036397">
    <property type="entry name" value="RNaseH_sf"/>
</dbReference>
<feature type="domain" description="Piwi" evidence="9">
    <location>
        <begin position="633"/>
        <end position="931"/>
    </location>
</feature>
<name>Q176R2_AEDAE</name>
<dbReference type="EMBL" id="CH477384">
    <property type="protein sequence ID" value="EAT42130.1"/>
    <property type="molecule type" value="Genomic_DNA"/>
</dbReference>
<dbReference type="GO" id="GO:0003723">
    <property type="term" value="F:RNA binding"/>
    <property type="evidence" value="ECO:0007669"/>
    <property type="project" value="UniProtKB-KW"/>
</dbReference>
<keyword evidence="5" id="KW-0943">RNA-mediated gene silencing</keyword>
<evidence type="ECO:0000256" key="1">
    <source>
        <dbReference type="ARBA" id="ARBA00004496"/>
    </source>
</evidence>
<dbReference type="PROSITE" id="PS50822">
    <property type="entry name" value="PIWI"/>
    <property type="match status" value="1"/>
</dbReference>
<comment type="subcellular location">
    <subcellularLocation>
        <location evidence="1">Cytoplasm</location>
    </subcellularLocation>
</comment>
<reference evidence="10" key="3">
    <citation type="submission" date="2012-09" db="EMBL/GenBank/DDBJ databases">
        <authorList>
            <consortium name="VectorBase"/>
        </authorList>
    </citation>
    <scope>NUCLEOTIDE SEQUENCE</scope>
    <source>
        <strain evidence="10">Liverpool</strain>
    </source>
</reference>
<dbReference type="FunFam" id="2.170.260.10:FF:000003">
    <property type="entry name" value="Piwi-like RNA-mediated gene silencing 2"/>
    <property type="match status" value="1"/>
</dbReference>
<evidence type="ECO:0000313" key="10">
    <source>
        <dbReference type="EMBL" id="EAT42130.1"/>
    </source>
</evidence>
<dbReference type="GO" id="GO:0004521">
    <property type="term" value="F:RNA endonuclease activity"/>
    <property type="evidence" value="ECO:0007669"/>
    <property type="project" value="UniProtKB-ARBA"/>
</dbReference>
<dbReference type="HOGENOM" id="CLU_008813_0_0_1"/>
<reference evidence="10" key="2">
    <citation type="journal article" date="2007" name="Science">
        <title>Genome sequence of Aedes aegypti, a major arbovirus vector.</title>
        <authorList>
            <person name="Nene V."/>
            <person name="Wortman J.R."/>
            <person name="Lawson D."/>
            <person name="Haas B."/>
            <person name="Kodira C."/>
            <person name="Tu Z.J."/>
            <person name="Loftus B."/>
            <person name="Xi Z."/>
            <person name="Megy K."/>
            <person name="Grabherr M."/>
            <person name="Ren Q."/>
            <person name="Zdobnov E.M."/>
            <person name="Lobo N.F."/>
            <person name="Campbell K.S."/>
            <person name="Brown S.E."/>
            <person name="Bonaldo M.F."/>
            <person name="Zhu J."/>
            <person name="Sinkins S.P."/>
            <person name="Hogenkamp D.G."/>
            <person name="Amedeo P."/>
            <person name="Arensburger P."/>
            <person name="Atkinson P.W."/>
            <person name="Bidwell S."/>
            <person name="Biedler J."/>
            <person name="Birney E."/>
            <person name="Bruggner R.V."/>
            <person name="Costas J."/>
            <person name="Coy M.R."/>
            <person name="Crabtree J."/>
            <person name="Crawford M."/>
            <person name="Debruyn B."/>
            <person name="Decaprio D."/>
            <person name="Eiglmeier K."/>
            <person name="Eisenstadt E."/>
            <person name="El-Dorry H."/>
            <person name="Gelbart W.M."/>
            <person name="Gomes S.L."/>
            <person name="Hammond M."/>
            <person name="Hannick L.I."/>
            <person name="Hogan J.R."/>
            <person name="Holmes M.H."/>
            <person name="Jaffe D."/>
            <person name="Johnston J.S."/>
            <person name="Kennedy R.C."/>
            <person name="Koo H."/>
            <person name="Kravitz S."/>
            <person name="Kriventseva E.V."/>
            <person name="Kulp D."/>
            <person name="Labutti K."/>
            <person name="Lee E."/>
            <person name="Li S."/>
            <person name="Lovin D.D."/>
            <person name="Mao C."/>
            <person name="Mauceli E."/>
            <person name="Menck C.F."/>
            <person name="Miller J.R."/>
            <person name="Montgomery P."/>
            <person name="Mori A."/>
            <person name="Nascimento A.L."/>
            <person name="Naveira H.F."/>
            <person name="Nusbaum C."/>
            <person name="O'leary S."/>
            <person name="Orvis J."/>
            <person name="Pertea M."/>
            <person name="Quesneville H."/>
            <person name="Reidenbach K.R."/>
            <person name="Rogers Y.H."/>
            <person name="Roth C.W."/>
            <person name="Schneider J.R."/>
            <person name="Schatz M."/>
            <person name="Shumway M."/>
            <person name="Stanke M."/>
            <person name="Stinson E.O."/>
            <person name="Tubio J.M."/>
            <person name="Vanzee J.P."/>
            <person name="Verjovski-Almeida S."/>
            <person name="Werner D."/>
            <person name="White O."/>
            <person name="Wyder S."/>
            <person name="Zeng Q."/>
            <person name="Zhao Q."/>
            <person name="Zhao Y."/>
            <person name="Hill C.A."/>
            <person name="Raikhel A.S."/>
            <person name="Soares M.B."/>
            <person name="Knudson D.L."/>
            <person name="Lee N.H."/>
            <person name="Galagan J."/>
            <person name="Salzberg S.L."/>
            <person name="Paulsen I.T."/>
            <person name="Dimopoulos G."/>
            <person name="Collins F.H."/>
            <person name="Birren B."/>
            <person name="Fraser-Liggett C.M."/>
            <person name="Severson D.W."/>
        </authorList>
    </citation>
    <scope>NUCLEOTIDE SEQUENCE [LARGE SCALE GENOMIC DNA]</scope>
    <source>
        <strain evidence="10">Liverpool</strain>
    </source>
</reference>
<comment type="similarity">
    <text evidence="6">Belongs to the argonaute family. Piwi subfamily.</text>
</comment>
<dbReference type="STRING" id="7159.Q176R2"/>
<dbReference type="PaxDb" id="7159-AAEL006287-PA"/>
<dbReference type="AlphaFoldDB" id="Q176R2"/>
<dbReference type="GeneID" id="5567714"/>
<feature type="domain" description="PAZ" evidence="8">
    <location>
        <begin position="355"/>
        <end position="465"/>
    </location>
</feature>
<dbReference type="Pfam" id="PF02171">
    <property type="entry name" value="Piwi"/>
    <property type="match status" value="1"/>
</dbReference>
<dbReference type="GO" id="GO:0043186">
    <property type="term" value="C:P granule"/>
    <property type="evidence" value="ECO:0007669"/>
    <property type="project" value="UniProtKB-ARBA"/>
</dbReference>
<dbReference type="VEuPathDB" id="VectorBase:AAEL006287"/>
<feature type="compositionally biased region" description="Basic and acidic residues" evidence="7">
    <location>
        <begin position="108"/>
        <end position="130"/>
    </location>
</feature>
<dbReference type="CDD" id="cd02845">
    <property type="entry name" value="PAZ_piwi_like"/>
    <property type="match status" value="1"/>
</dbReference>
<dbReference type="GO" id="GO:0061157">
    <property type="term" value="P:mRNA destabilization"/>
    <property type="evidence" value="ECO:0007669"/>
    <property type="project" value="UniProtKB-ARBA"/>
</dbReference>
<evidence type="ECO:0000256" key="4">
    <source>
        <dbReference type="ARBA" id="ARBA00022884"/>
    </source>
</evidence>
<evidence type="ECO:0000256" key="2">
    <source>
        <dbReference type="ARBA" id="ARBA00022473"/>
    </source>
</evidence>
<reference evidence="10" key="1">
    <citation type="submission" date="2005-10" db="EMBL/GenBank/DDBJ databases">
        <authorList>
            <person name="Loftus B.J."/>
            <person name="Nene V.M."/>
            <person name="Hannick L.I."/>
            <person name="Bidwell S."/>
            <person name="Haas B."/>
            <person name="Amedeo P."/>
            <person name="Orvis J."/>
            <person name="Wortman J.R."/>
            <person name="White O.R."/>
            <person name="Salzberg S."/>
            <person name="Shumway M."/>
            <person name="Koo H."/>
            <person name="Zhao Y."/>
            <person name="Holmes M."/>
            <person name="Miller J."/>
            <person name="Schatz M."/>
            <person name="Pop M."/>
            <person name="Pai G."/>
            <person name="Utterback T."/>
            <person name="Rogers Y.-H."/>
            <person name="Kravitz S."/>
            <person name="Fraser C.M."/>
        </authorList>
    </citation>
    <scope>NUCLEOTIDE SEQUENCE</scope>
    <source>
        <strain evidence="10">Liverpool</strain>
    </source>
</reference>
<dbReference type="InterPro" id="IPR036085">
    <property type="entry name" value="PAZ_dom_sf"/>
</dbReference>
<dbReference type="InterPro" id="IPR003100">
    <property type="entry name" value="PAZ_dom"/>
</dbReference>
<evidence type="ECO:0000259" key="8">
    <source>
        <dbReference type="PROSITE" id="PS50821"/>
    </source>
</evidence>
<dbReference type="OMA" id="WSKDMRN"/>
<dbReference type="SUPFAM" id="SSF53098">
    <property type="entry name" value="Ribonuclease H-like"/>
    <property type="match status" value="1"/>
</dbReference>
<evidence type="ECO:0000256" key="5">
    <source>
        <dbReference type="ARBA" id="ARBA00023158"/>
    </source>
</evidence>
<proteinExistence type="inferred from homology"/>
<dbReference type="PhylomeDB" id="Q176R2"/>
<dbReference type="Proteomes" id="UP000682892">
    <property type="component" value="Unassembled WGS sequence"/>
</dbReference>
<dbReference type="Pfam" id="PF02170">
    <property type="entry name" value="PAZ"/>
    <property type="match status" value="1"/>
</dbReference>
<evidence type="ECO:0000259" key="9">
    <source>
        <dbReference type="PROSITE" id="PS50822"/>
    </source>
</evidence>
<dbReference type="GO" id="GO:0035194">
    <property type="term" value="P:regulatory ncRNA-mediated post-transcriptional gene silencing"/>
    <property type="evidence" value="ECO:0007669"/>
    <property type="project" value="UniProtKB-ARBA"/>
</dbReference>
<dbReference type="Gene3D" id="3.30.420.10">
    <property type="entry name" value="Ribonuclease H-like superfamily/Ribonuclease H"/>
    <property type="match status" value="1"/>
</dbReference>
<dbReference type="InterPro" id="IPR003165">
    <property type="entry name" value="Piwi"/>
</dbReference>